<dbReference type="OrthoDB" id="9814417at2"/>
<comment type="miscellaneous">
    <text evidence="14">Carbon 2 of the heme B porphyrin ring is defined according to the Fischer nomenclature.</text>
</comment>
<comment type="pathway">
    <text evidence="2 14">Porphyrin-containing compound metabolism; heme O biosynthesis; heme O from protoheme: step 1/1.</text>
</comment>
<keyword evidence="9 14" id="KW-0472">Membrane</keyword>
<feature type="transmembrane region" description="Helical" evidence="14">
    <location>
        <begin position="244"/>
        <end position="264"/>
    </location>
</feature>
<comment type="similarity">
    <text evidence="14">Belongs to the UbiA prenyltransferase family. Protoheme IX farnesyltransferase subfamily.</text>
</comment>
<feature type="transmembrane region" description="Helical" evidence="14">
    <location>
        <begin position="148"/>
        <end position="169"/>
    </location>
</feature>
<feature type="transmembrane region" description="Helical" evidence="14">
    <location>
        <begin position="217"/>
        <end position="238"/>
    </location>
</feature>
<evidence type="ECO:0000256" key="3">
    <source>
        <dbReference type="ARBA" id="ARBA00012292"/>
    </source>
</evidence>
<feature type="transmembrane region" description="Helical" evidence="14">
    <location>
        <begin position="122"/>
        <end position="141"/>
    </location>
</feature>
<dbReference type="GO" id="GO:0008495">
    <property type="term" value="F:protoheme IX farnesyltransferase activity"/>
    <property type="evidence" value="ECO:0007669"/>
    <property type="project" value="UniProtKB-UniRule"/>
</dbReference>
<evidence type="ECO:0000256" key="8">
    <source>
        <dbReference type="ARBA" id="ARBA00023133"/>
    </source>
</evidence>
<evidence type="ECO:0000256" key="5">
    <source>
        <dbReference type="ARBA" id="ARBA00022679"/>
    </source>
</evidence>
<keyword evidence="5 14" id="KW-0808">Transferase</keyword>
<dbReference type="EC" id="2.5.1.141" evidence="3 14"/>
<gene>
    <name evidence="14" type="primary">ctaB</name>
    <name evidence="15" type="ORF">DAI18_07775</name>
</gene>
<dbReference type="STRING" id="1122240.GCA_000620105_02385"/>
<protein>
    <recommendedName>
        <fullName evidence="11 14">Protoheme IX farnesyltransferase</fullName>
        <ecNumber evidence="3 14">2.5.1.141</ecNumber>
    </recommendedName>
    <alternativeName>
        <fullName evidence="12 14">Heme B farnesyltransferase</fullName>
    </alternativeName>
    <alternativeName>
        <fullName evidence="10 14">Heme O synthase</fullName>
    </alternativeName>
</protein>
<dbReference type="InterPro" id="IPR000537">
    <property type="entry name" value="UbiA_prenyltransferase"/>
</dbReference>
<comment type="function">
    <text evidence="14">Converts heme B (protoheme IX) to heme O by substitution of the vinyl group on carbon 2 of heme B porphyrin ring with a hydroxyethyl farnesyl side group.</text>
</comment>
<evidence type="ECO:0000256" key="14">
    <source>
        <dbReference type="HAMAP-Rule" id="MF_00154"/>
    </source>
</evidence>
<dbReference type="Gene3D" id="1.10.357.140">
    <property type="entry name" value="UbiA prenyltransferase"/>
    <property type="match status" value="1"/>
</dbReference>
<dbReference type="NCBIfam" id="NF003349">
    <property type="entry name" value="PRK04375.1-2"/>
    <property type="match status" value="1"/>
</dbReference>
<evidence type="ECO:0000256" key="12">
    <source>
        <dbReference type="ARBA" id="ARBA00042475"/>
    </source>
</evidence>
<dbReference type="FunFam" id="1.10.357.140:FF:000001">
    <property type="entry name" value="Protoheme IX farnesyltransferase"/>
    <property type="match status" value="1"/>
</dbReference>
<keyword evidence="4 14" id="KW-1003">Cell membrane</keyword>
<keyword evidence="7 14" id="KW-1133">Transmembrane helix</keyword>
<evidence type="ECO:0000313" key="15">
    <source>
        <dbReference type="EMBL" id="AVY96014.1"/>
    </source>
</evidence>
<dbReference type="PANTHER" id="PTHR43448">
    <property type="entry name" value="PROTOHEME IX FARNESYLTRANSFERASE, MITOCHONDRIAL"/>
    <property type="match status" value="1"/>
</dbReference>
<dbReference type="Proteomes" id="UP000244173">
    <property type="component" value="Chromosome"/>
</dbReference>
<dbReference type="InterPro" id="IPR006369">
    <property type="entry name" value="Protohaem_IX_farnesylTrfase"/>
</dbReference>
<proteinExistence type="inferred from homology"/>
<evidence type="ECO:0000256" key="10">
    <source>
        <dbReference type="ARBA" id="ARBA00030253"/>
    </source>
</evidence>
<feature type="transmembrane region" description="Helical" evidence="14">
    <location>
        <begin position="52"/>
        <end position="73"/>
    </location>
</feature>
<evidence type="ECO:0000256" key="2">
    <source>
        <dbReference type="ARBA" id="ARBA00004919"/>
    </source>
</evidence>
<evidence type="ECO:0000256" key="9">
    <source>
        <dbReference type="ARBA" id="ARBA00023136"/>
    </source>
</evidence>
<feature type="transmembrane region" description="Helical" evidence="14">
    <location>
        <begin position="175"/>
        <end position="196"/>
    </location>
</feature>
<accession>A0A2S0PF48</accession>
<dbReference type="NCBIfam" id="TIGR01473">
    <property type="entry name" value="cyoE_ctaB"/>
    <property type="match status" value="1"/>
</dbReference>
<dbReference type="EMBL" id="CP028519">
    <property type="protein sequence ID" value="AVY96014.1"/>
    <property type="molecule type" value="Genomic_DNA"/>
</dbReference>
<feature type="transmembrane region" description="Helical" evidence="14">
    <location>
        <begin position="27"/>
        <end position="46"/>
    </location>
</feature>
<evidence type="ECO:0000256" key="13">
    <source>
        <dbReference type="ARBA" id="ARBA00047690"/>
    </source>
</evidence>
<name>A0A2S0PF48_9NEIS</name>
<dbReference type="CDD" id="cd13957">
    <property type="entry name" value="PT_UbiA_Cox10"/>
    <property type="match status" value="1"/>
</dbReference>
<organism evidence="15 16">
    <name type="scientific">Microvirgula aerodenitrificans</name>
    <dbReference type="NCBI Taxonomy" id="57480"/>
    <lineage>
        <taxon>Bacteria</taxon>
        <taxon>Pseudomonadati</taxon>
        <taxon>Pseudomonadota</taxon>
        <taxon>Betaproteobacteria</taxon>
        <taxon>Neisseriales</taxon>
        <taxon>Aquaspirillaceae</taxon>
        <taxon>Microvirgula</taxon>
    </lineage>
</organism>
<evidence type="ECO:0000256" key="1">
    <source>
        <dbReference type="ARBA" id="ARBA00004651"/>
    </source>
</evidence>
<reference evidence="15 16" key="1">
    <citation type="submission" date="2018-04" db="EMBL/GenBank/DDBJ databases">
        <title>Denitrifier Microvirgula.</title>
        <authorList>
            <person name="Anderson E."/>
            <person name="Jang J."/>
            <person name="Ishii S."/>
        </authorList>
    </citation>
    <scope>NUCLEOTIDE SEQUENCE [LARGE SCALE GENOMIC DNA]</scope>
    <source>
        <strain evidence="15 16">BE2.4</strain>
    </source>
</reference>
<evidence type="ECO:0000256" key="6">
    <source>
        <dbReference type="ARBA" id="ARBA00022692"/>
    </source>
</evidence>
<dbReference type="PANTHER" id="PTHR43448:SF7">
    <property type="entry name" value="4-HYDROXYBENZOATE SOLANESYLTRANSFERASE"/>
    <property type="match status" value="1"/>
</dbReference>
<comment type="catalytic activity">
    <reaction evidence="13 14">
        <text>heme b + (2E,6E)-farnesyl diphosphate + H2O = Fe(II)-heme o + diphosphate</text>
        <dbReference type="Rhea" id="RHEA:28070"/>
        <dbReference type="ChEBI" id="CHEBI:15377"/>
        <dbReference type="ChEBI" id="CHEBI:33019"/>
        <dbReference type="ChEBI" id="CHEBI:60344"/>
        <dbReference type="ChEBI" id="CHEBI:60530"/>
        <dbReference type="ChEBI" id="CHEBI:175763"/>
        <dbReference type="EC" id="2.5.1.141"/>
    </reaction>
</comment>
<dbReference type="Pfam" id="PF01040">
    <property type="entry name" value="UbiA"/>
    <property type="match status" value="1"/>
</dbReference>
<dbReference type="KEGG" id="maer:DAI18_07775"/>
<keyword evidence="6 14" id="KW-0812">Transmembrane</keyword>
<dbReference type="GO" id="GO:0048034">
    <property type="term" value="P:heme O biosynthetic process"/>
    <property type="evidence" value="ECO:0007669"/>
    <property type="project" value="UniProtKB-UniRule"/>
</dbReference>
<dbReference type="AlphaFoldDB" id="A0A2S0PF48"/>
<evidence type="ECO:0000256" key="4">
    <source>
        <dbReference type="ARBA" id="ARBA00022475"/>
    </source>
</evidence>
<keyword evidence="16" id="KW-1185">Reference proteome</keyword>
<evidence type="ECO:0000313" key="16">
    <source>
        <dbReference type="Proteomes" id="UP000244173"/>
    </source>
</evidence>
<comment type="subcellular location">
    <subcellularLocation>
        <location evidence="1 14">Cell membrane</location>
        <topology evidence="1 14">Multi-pass membrane protein</topology>
    </subcellularLocation>
</comment>
<evidence type="ECO:0000256" key="11">
    <source>
        <dbReference type="ARBA" id="ARBA00040810"/>
    </source>
</evidence>
<sequence length="302" mass="32640">MRESVLSPAGLWRDKAAALLSLTKPRVVQLITFCALIGFLLAVPGWPDAVTFVATGVGITLAAAGAAAINCLVERTVDARMRRTERRPLASGRLAPVEALVFAVLLAVTGLGILWIRVNALTMWLTLATFVGYAIVYTLWLKPATPQNIVIGGASGAMPPLLGWVAATGQISGDALLLFAIIFVWTPPHFWALALYRRDDYARAGLPMLPVTHGERFTTLAVLLYTLLLSAVTLLPVATGMAGGLYLLAALALNGRFLQIAFGMHRRYAHATARRAFVFSIWYLSGLFAALLVDHYLPWPMS</sequence>
<evidence type="ECO:0000256" key="7">
    <source>
        <dbReference type="ARBA" id="ARBA00022989"/>
    </source>
</evidence>
<dbReference type="GO" id="GO:0005886">
    <property type="term" value="C:plasma membrane"/>
    <property type="evidence" value="ECO:0007669"/>
    <property type="project" value="UniProtKB-SubCell"/>
</dbReference>
<dbReference type="HAMAP" id="MF_00154">
    <property type="entry name" value="CyoE_CtaB"/>
    <property type="match status" value="1"/>
</dbReference>
<keyword evidence="8 14" id="KW-0350">Heme biosynthesis</keyword>
<dbReference type="UniPathway" id="UPA00834">
    <property type="reaction ID" value="UER00712"/>
</dbReference>
<feature type="transmembrane region" description="Helical" evidence="14">
    <location>
        <begin position="276"/>
        <end position="297"/>
    </location>
</feature>
<dbReference type="RefSeq" id="WP_051528888.1">
    <property type="nucleotide sequence ID" value="NZ_CAURZP010000013.1"/>
</dbReference>
<feature type="transmembrane region" description="Helical" evidence="14">
    <location>
        <begin position="94"/>
        <end position="116"/>
    </location>
</feature>
<dbReference type="InterPro" id="IPR044878">
    <property type="entry name" value="UbiA_sf"/>
</dbReference>